<sequence length="79" mass="9817">MLRKAHNKHAPRIDWGQVDLREDVSYDEQPIQIVDRKIRKLRNKEYAIVQVRWQFHGEQELTWEREDYMIENFPFLFES</sequence>
<dbReference type="PANTHER" id="PTHR46148">
    <property type="entry name" value="CHROMO DOMAIN-CONTAINING PROTEIN"/>
    <property type="match status" value="1"/>
</dbReference>
<name>A0AAP0EGA0_9MAGN</name>
<evidence type="ECO:0000313" key="2">
    <source>
        <dbReference type="Proteomes" id="UP001417504"/>
    </source>
</evidence>
<dbReference type="Proteomes" id="UP001417504">
    <property type="component" value="Unassembled WGS sequence"/>
</dbReference>
<dbReference type="EMBL" id="JBBNAE010000010">
    <property type="protein sequence ID" value="KAK9091072.1"/>
    <property type="molecule type" value="Genomic_DNA"/>
</dbReference>
<reference evidence="1 2" key="1">
    <citation type="submission" date="2024-01" db="EMBL/GenBank/DDBJ databases">
        <title>Genome assemblies of Stephania.</title>
        <authorList>
            <person name="Yang L."/>
        </authorList>
    </citation>
    <scope>NUCLEOTIDE SEQUENCE [LARGE SCALE GENOMIC DNA]</scope>
    <source>
        <strain evidence="1">QJT</strain>
        <tissue evidence="1">Leaf</tissue>
    </source>
</reference>
<dbReference type="PANTHER" id="PTHR46148:SF60">
    <property type="entry name" value="CHROMO DOMAIN-CONTAINING PROTEIN"/>
    <property type="match status" value="1"/>
</dbReference>
<evidence type="ECO:0008006" key="3">
    <source>
        <dbReference type="Google" id="ProtNLM"/>
    </source>
</evidence>
<dbReference type="AlphaFoldDB" id="A0AAP0EGA0"/>
<organism evidence="1 2">
    <name type="scientific">Stephania japonica</name>
    <dbReference type="NCBI Taxonomy" id="461633"/>
    <lineage>
        <taxon>Eukaryota</taxon>
        <taxon>Viridiplantae</taxon>
        <taxon>Streptophyta</taxon>
        <taxon>Embryophyta</taxon>
        <taxon>Tracheophyta</taxon>
        <taxon>Spermatophyta</taxon>
        <taxon>Magnoliopsida</taxon>
        <taxon>Ranunculales</taxon>
        <taxon>Menispermaceae</taxon>
        <taxon>Menispermoideae</taxon>
        <taxon>Cissampelideae</taxon>
        <taxon>Stephania</taxon>
    </lineage>
</organism>
<evidence type="ECO:0000313" key="1">
    <source>
        <dbReference type="EMBL" id="KAK9091072.1"/>
    </source>
</evidence>
<keyword evidence="2" id="KW-1185">Reference proteome</keyword>
<gene>
    <name evidence="1" type="ORF">Sjap_024249</name>
</gene>
<protein>
    <recommendedName>
        <fullName evidence="3">Chromo domain-containing protein</fullName>
    </recommendedName>
</protein>
<proteinExistence type="predicted"/>
<accession>A0AAP0EGA0</accession>
<comment type="caution">
    <text evidence="1">The sequence shown here is derived from an EMBL/GenBank/DDBJ whole genome shotgun (WGS) entry which is preliminary data.</text>
</comment>